<keyword evidence="3" id="KW-1185">Reference proteome</keyword>
<dbReference type="EMBL" id="JAFCLK010000005">
    <property type="protein sequence ID" value="MBR1135294.1"/>
    <property type="molecule type" value="Genomic_DNA"/>
</dbReference>
<comment type="caution">
    <text evidence="2">The sequence shown here is derived from an EMBL/GenBank/DDBJ whole genome shotgun (WGS) entry which is preliminary data.</text>
</comment>
<name>A0ABS5G2J2_9BRAD</name>
<accession>A0ABS5G2J2</accession>
<feature type="domain" description="Glycosyltransferase 61 catalytic" evidence="1">
    <location>
        <begin position="136"/>
        <end position="295"/>
    </location>
</feature>
<gene>
    <name evidence="2" type="ORF">JQ619_05925</name>
</gene>
<proteinExistence type="predicted"/>
<reference evidence="3" key="1">
    <citation type="journal article" date="2021" name="ISME J.">
        <title>Evolutionary origin and ecological implication of a unique nif island in free-living Bradyrhizobium lineages.</title>
        <authorList>
            <person name="Tao J."/>
        </authorList>
    </citation>
    <scope>NUCLEOTIDE SEQUENCE [LARGE SCALE GENOMIC DNA]</scope>
    <source>
        <strain evidence="3">SZCCT0094</strain>
    </source>
</reference>
<protein>
    <submittedName>
        <fullName evidence="2">Glycosyltransferase family 61 protein</fullName>
    </submittedName>
</protein>
<evidence type="ECO:0000313" key="3">
    <source>
        <dbReference type="Proteomes" id="UP001314635"/>
    </source>
</evidence>
<dbReference type="InterPro" id="IPR049625">
    <property type="entry name" value="Glyco_transf_61_cat"/>
</dbReference>
<evidence type="ECO:0000313" key="2">
    <source>
        <dbReference type="EMBL" id="MBR1135294.1"/>
    </source>
</evidence>
<dbReference type="Proteomes" id="UP001314635">
    <property type="component" value="Unassembled WGS sequence"/>
</dbReference>
<organism evidence="2 3">
    <name type="scientific">Bradyrhizobium denitrificans</name>
    <dbReference type="NCBI Taxonomy" id="2734912"/>
    <lineage>
        <taxon>Bacteria</taxon>
        <taxon>Pseudomonadati</taxon>
        <taxon>Pseudomonadota</taxon>
        <taxon>Alphaproteobacteria</taxon>
        <taxon>Hyphomicrobiales</taxon>
        <taxon>Nitrobacteraceae</taxon>
        <taxon>Bradyrhizobium</taxon>
    </lineage>
</organism>
<evidence type="ECO:0000259" key="1">
    <source>
        <dbReference type="Pfam" id="PF04577"/>
    </source>
</evidence>
<dbReference type="RefSeq" id="WP_211400604.1">
    <property type="nucleotide sequence ID" value="NZ_JAFCLK010000005.1"/>
</dbReference>
<dbReference type="Pfam" id="PF04577">
    <property type="entry name" value="Glyco_transf_61"/>
    <property type="match status" value="1"/>
</dbReference>
<sequence length="355" mass="39635">MISNASLQLLKYRRHAKRLFAGPGTLEAAAYRREIIAPEEQASFPPLLCLDGQIERITGAPAESTLAQELETATRSSGVHAPTIAYHLKDVALVDGSVYSGTMRFFVRELKYDGQAEPVEIEQAALVSSYYGVKYFGHWLRDDCTLHLLADDLGLPPLCLPGPTGLHVEHYKALFNQSCAPTFRARIRHLTIFSDYHHNRLRRERYERLRAVVGARFPHKGRRTLVYLKRGQDGARRWIENEAEIIDGLTRSGFVVLDTATTPFDAMLEALVDARLVVSLEGSHIAHCVYAMPSSSGLLVLQPPDRFSANQRQWTACLGIRSAMVVGMRGQQVGGYCFDLSEIQQTIDLLDRALA</sequence>